<evidence type="ECO:0000313" key="2">
    <source>
        <dbReference type="EMBL" id="TRM61986.1"/>
    </source>
</evidence>
<reference evidence="2 3" key="1">
    <citation type="journal article" date="2019" name="New Phytol.">
        <title>Comparative genomics reveals unique wood-decay strategies and fruiting body development in the Schizophyllaceae.</title>
        <authorList>
            <person name="Almasi E."/>
            <person name="Sahu N."/>
            <person name="Krizsan K."/>
            <person name="Balint B."/>
            <person name="Kovacs G.M."/>
            <person name="Kiss B."/>
            <person name="Cseklye J."/>
            <person name="Drula E."/>
            <person name="Henrissat B."/>
            <person name="Nagy I."/>
            <person name="Chovatia M."/>
            <person name="Adam C."/>
            <person name="LaButti K."/>
            <person name="Lipzen A."/>
            <person name="Riley R."/>
            <person name="Grigoriev I.V."/>
            <person name="Nagy L.G."/>
        </authorList>
    </citation>
    <scope>NUCLEOTIDE SEQUENCE [LARGE SCALE GENOMIC DNA]</scope>
    <source>
        <strain evidence="2 3">NL-1724</strain>
    </source>
</reference>
<dbReference type="STRING" id="97359.A0A550CBB3"/>
<proteinExistence type="predicted"/>
<sequence>MTSAGEKQYYVVALMDSFIAHLPLSWTIGFMYDIACQIHASAVKHNIFEGYLHRLRFAVSVFHAYGHDWPCQLVYHPRKRVGFGLTDGEGCERFWYSISRLIPYLRVAGFHLRQYTLNSQFDHATAVSLENAASWLARKRALVSAKRREARGELEACGAVGKRHTFLREQWSAQIAHQTQEAPRQSRTRGRTEVELAIDLRLSVDDARKGMERAKSRRSPGNLESRAEVDAATATHKLAVKKYNRKVRQLGVDSSTQLNTLLHNKTLLCRANALALLRRAQTAILRRKLELERVSHLQGSKNGGQSSARLATRTY</sequence>
<feature type="region of interest" description="Disordered" evidence="1">
    <location>
        <begin position="295"/>
        <end position="315"/>
    </location>
</feature>
<gene>
    <name evidence="2" type="ORF">BD626DRAFT_404628</name>
</gene>
<dbReference type="AlphaFoldDB" id="A0A550CBB3"/>
<evidence type="ECO:0000256" key="1">
    <source>
        <dbReference type="SAM" id="MobiDB-lite"/>
    </source>
</evidence>
<dbReference type="PANTHER" id="PTHR33096:SF1">
    <property type="entry name" value="CXC1-LIKE CYSTEINE CLUSTER ASSOCIATED WITH KDZ TRANSPOSASES DOMAIN-CONTAINING PROTEIN"/>
    <property type="match status" value="1"/>
</dbReference>
<organism evidence="2 3">
    <name type="scientific">Schizophyllum amplum</name>
    <dbReference type="NCBI Taxonomy" id="97359"/>
    <lineage>
        <taxon>Eukaryota</taxon>
        <taxon>Fungi</taxon>
        <taxon>Dikarya</taxon>
        <taxon>Basidiomycota</taxon>
        <taxon>Agaricomycotina</taxon>
        <taxon>Agaricomycetes</taxon>
        <taxon>Agaricomycetidae</taxon>
        <taxon>Agaricales</taxon>
        <taxon>Schizophyllaceae</taxon>
        <taxon>Schizophyllum</taxon>
    </lineage>
</organism>
<name>A0A550CBB3_9AGAR</name>
<dbReference type="InterPro" id="IPR040521">
    <property type="entry name" value="KDZ"/>
</dbReference>
<comment type="caution">
    <text evidence="2">The sequence shown here is derived from an EMBL/GenBank/DDBJ whole genome shotgun (WGS) entry which is preliminary data.</text>
</comment>
<accession>A0A550CBB3</accession>
<dbReference type="EMBL" id="VDMD01000014">
    <property type="protein sequence ID" value="TRM61986.1"/>
    <property type="molecule type" value="Genomic_DNA"/>
</dbReference>
<evidence type="ECO:0000313" key="3">
    <source>
        <dbReference type="Proteomes" id="UP000320762"/>
    </source>
</evidence>
<dbReference type="PANTHER" id="PTHR33096">
    <property type="entry name" value="CXC2 DOMAIN-CONTAINING PROTEIN"/>
    <property type="match status" value="1"/>
</dbReference>
<protein>
    <submittedName>
        <fullName evidence="2">Uncharacterized protein</fullName>
    </submittedName>
</protein>
<feature type="compositionally biased region" description="Polar residues" evidence="1">
    <location>
        <begin position="297"/>
        <end position="315"/>
    </location>
</feature>
<dbReference type="Pfam" id="PF18758">
    <property type="entry name" value="KDZ"/>
    <property type="match status" value="1"/>
</dbReference>
<dbReference type="Proteomes" id="UP000320762">
    <property type="component" value="Unassembled WGS sequence"/>
</dbReference>
<dbReference type="OrthoDB" id="3364670at2759"/>
<keyword evidence="3" id="KW-1185">Reference proteome</keyword>